<feature type="domain" description="WRKY" evidence="6">
    <location>
        <begin position="118"/>
        <end position="173"/>
    </location>
</feature>
<dbReference type="GO" id="GO:0003700">
    <property type="term" value="F:DNA-binding transcription factor activity"/>
    <property type="evidence" value="ECO:0000318"/>
    <property type="project" value="GO_Central"/>
</dbReference>
<dbReference type="InterPro" id="IPR044810">
    <property type="entry name" value="WRKY_plant"/>
</dbReference>
<evidence type="ECO:0000256" key="4">
    <source>
        <dbReference type="ARBA" id="ARBA00023163"/>
    </source>
</evidence>
<comment type="subcellular location">
    <subcellularLocation>
        <location evidence="1">Nucleus</location>
    </subcellularLocation>
</comment>
<evidence type="ECO:0000256" key="2">
    <source>
        <dbReference type="ARBA" id="ARBA00023015"/>
    </source>
</evidence>
<sequence>MEKESVITSQLSEGMEIAKELKRKIDQPPSSSSTYSLQEYSILIDKLVSCYDNAISILLENEAPLVNSCAVTNYALEGSPTSEVSHLDSTEHVCKHVNKKRKNSGRWSEQVNVCGVEINDGYYWRKYGQKDILGANYPRAYYRCTHRYTQGCLATKQVQQMDKNPSTTTTTTTTNSQVVYKGTHTCTQQRHILKVESQQQL</sequence>
<dbReference type="GO" id="GO:0006355">
    <property type="term" value="P:regulation of DNA-templated transcription"/>
    <property type="evidence" value="ECO:0000318"/>
    <property type="project" value="GO_Central"/>
</dbReference>
<dbReference type="Pfam" id="PF03106">
    <property type="entry name" value="WRKY"/>
    <property type="match status" value="1"/>
</dbReference>
<dbReference type="GO" id="GO:0005634">
    <property type="term" value="C:nucleus"/>
    <property type="evidence" value="ECO:0000318"/>
    <property type="project" value="GO_Central"/>
</dbReference>
<dbReference type="InterPro" id="IPR003657">
    <property type="entry name" value="WRKY_dom"/>
</dbReference>
<reference evidence="7 8" key="1">
    <citation type="journal article" date="2013" name="Proc. Natl. Acad. Sci. U.S.A.">
        <title>Fine-scale variation in meiotic recombination in Mimulus inferred from population shotgun sequencing.</title>
        <authorList>
            <person name="Hellsten U."/>
            <person name="Wright K.M."/>
            <person name="Jenkins J."/>
            <person name="Shu S."/>
            <person name="Yuan Y."/>
            <person name="Wessler S.R."/>
            <person name="Schmutz J."/>
            <person name="Willis J.H."/>
            <person name="Rokhsar D.S."/>
        </authorList>
    </citation>
    <scope>NUCLEOTIDE SEQUENCE [LARGE SCALE GENOMIC DNA]</scope>
    <source>
        <strain evidence="8">cv. DUN x IM62</strain>
    </source>
</reference>
<gene>
    <name evidence="7" type="ORF">MIMGU_mgv1a020603mg</name>
</gene>
<evidence type="ECO:0000256" key="1">
    <source>
        <dbReference type="ARBA" id="ARBA00004123"/>
    </source>
</evidence>
<feature type="non-terminal residue" evidence="7">
    <location>
        <position position="201"/>
    </location>
</feature>
<keyword evidence="8" id="KW-1185">Reference proteome</keyword>
<dbReference type="PROSITE" id="PS50811">
    <property type="entry name" value="WRKY"/>
    <property type="match status" value="1"/>
</dbReference>
<evidence type="ECO:0000256" key="5">
    <source>
        <dbReference type="ARBA" id="ARBA00023242"/>
    </source>
</evidence>
<dbReference type="STRING" id="4155.A0A022RJ29"/>
<evidence type="ECO:0000313" key="7">
    <source>
        <dbReference type="EMBL" id="EYU38905.1"/>
    </source>
</evidence>
<dbReference type="PANTHER" id="PTHR32096">
    <property type="entry name" value="WRKY TRANSCRIPTION FACTOR 30-RELATED-RELATED"/>
    <property type="match status" value="1"/>
</dbReference>
<dbReference type="PANTHER" id="PTHR32096:SF36">
    <property type="entry name" value="WRKY TRANSCRIPTION FACTOR 41-RELATED"/>
    <property type="match status" value="1"/>
</dbReference>
<keyword evidence="3" id="KW-0238">DNA-binding</keyword>
<dbReference type="Gene3D" id="2.20.25.80">
    <property type="entry name" value="WRKY domain"/>
    <property type="match status" value="1"/>
</dbReference>
<protein>
    <recommendedName>
        <fullName evidence="6">WRKY domain-containing protein</fullName>
    </recommendedName>
</protein>
<name>A0A022RJ29_ERYGU</name>
<dbReference type="SMART" id="SM00774">
    <property type="entry name" value="WRKY"/>
    <property type="match status" value="1"/>
</dbReference>
<dbReference type="InterPro" id="IPR036576">
    <property type="entry name" value="WRKY_dom_sf"/>
</dbReference>
<evidence type="ECO:0000256" key="3">
    <source>
        <dbReference type="ARBA" id="ARBA00023125"/>
    </source>
</evidence>
<evidence type="ECO:0000313" key="8">
    <source>
        <dbReference type="Proteomes" id="UP000030748"/>
    </source>
</evidence>
<organism evidence="7 8">
    <name type="scientific">Erythranthe guttata</name>
    <name type="common">Yellow monkey flower</name>
    <name type="synonym">Mimulus guttatus</name>
    <dbReference type="NCBI Taxonomy" id="4155"/>
    <lineage>
        <taxon>Eukaryota</taxon>
        <taxon>Viridiplantae</taxon>
        <taxon>Streptophyta</taxon>
        <taxon>Embryophyta</taxon>
        <taxon>Tracheophyta</taxon>
        <taxon>Spermatophyta</taxon>
        <taxon>Magnoliopsida</taxon>
        <taxon>eudicotyledons</taxon>
        <taxon>Gunneridae</taxon>
        <taxon>Pentapetalae</taxon>
        <taxon>asterids</taxon>
        <taxon>lamiids</taxon>
        <taxon>Lamiales</taxon>
        <taxon>Phrymaceae</taxon>
        <taxon>Erythranthe</taxon>
    </lineage>
</organism>
<proteinExistence type="predicted"/>
<keyword evidence="4" id="KW-0804">Transcription</keyword>
<dbReference type="Proteomes" id="UP000030748">
    <property type="component" value="Unassembled WGS sequence"/>
</dbReference>
<dbReference type="GO" id="GO:0000976">
    <property type="term" value="F:transcription cis-regulatory region binding"/>
    <property type="evidence" value="ECO:0000318"/>
    <property type="project" value="GO_Central"/>
</dbReference>
<dbReference type="EMBL" id="KI630473">
    <property type="protein sequence ID" value="EYU38905.1"/>
    <property type="molecule type" value="Genomic_DNA"/>
</dbReference>
<evidence type="ECO:0000259" key="6">
    <source>
        <dbReference type="PROSITE" id="PS50811"/>
    </source>
</evidence>
<keyword evidence="2" id="KW-0805">Transcription regulation</keyword>
<dbReference type="eggNOG" id="ENOG502QPRM">
    <property type="taxonomic scope" value="Eukaryota"/>
</dbReference>
<dbReference type="AlphaFoldDB" id="A0A022RJ29"/>
<accession>A0A022RJ29</accession>
<dbReference type="SUPFAM" id="SSF118290">
    <property type="entry name" value="WRKY DNA-binding domain"/>
    <property type="match status" value="1"/>
</dbReference>
<keyword evidence="5" id="KW-0539">Nucleus</keyword>